<dbReference type="EMBL" id="JH711580">
    <property type="protein sequence ID" value="EIW79539.1"/>
    <property type="molecule type" value="Genomic_DNA"/>
</dbReference>
<dbReference type="RefSeq" id="XP_007769931.1">
    <property type="nucleotide sequence ID" value="XM_007771741.1"/>
</dbReference>
<sequence length="373" mass="40450">MSTTRQYQYDKDGLPILSFLESASLTWIIIRMPFVLLWKAVASNFSKSAKPTNRVVFEASSRHVLGNVSIQQLQRISGTSTAAYLAWAKQANQQPVIESLEGGTKLFWMGDKNADFVLLYCHGGGFVGPLCDFQCKFSEIVATEFAKKSNGATLAVAALDYSLIPHTFPTQLLELSTAIQHILAQGTSPNHLFLAGESAGANIITQLLSHHLHPHPSLPSPTSLSAPITGTLLFSPWCALEPAGASTHTNTDKDLVTADTLAMWGRAYRVQLPDSQLPYVDCTTAPRETWYSGVQALTRRVLVTAGDDEVLRDDVLSLADMLSAAHEDVRVEVQPGGVHVDMIFDVAAKSKTLSPVTAMVVDWLVETAGAQKS</sequence>
<dbReference type="Proteomes" id="UP000053558">
    <property type="component" value="Unassembled WGS sequence"/>
</dbReference>
<feature type="domain" description="Alpha/beta hydrolase fold-3" evidence="3">
    <location>
        <begin position="118"/>
        <end position="340"/>
    </location>
</feature>
<evidence type="ECO:0000259" key="3">
    <source>
        <dbReference type="Pfam" id="PF07859"/>
    </source>
</evidence>
<dbReference type="InterPro" id="IPR050300">
    <property type="entry name" value="GDXG_lipolytic_enzyme"/>
</dbReference>
<dbReference type="OMA" id="GWAMPAD"/>
<dbReference type="Gene3D" id="3.40.50.1820">
    <property type="entry name" value="alpha/beta hydrolase"/>
    <property type="match status" value="1"/>
</dbReference>
<evidence type="ECO:0000313" key="5">
    <source>
        <dbReference type="Proteomes" id="UP000053558"/>
    </source>
</evidence>
<keyword evidence="2" id="KW-0812">Transmembrane</keyword>
<dbReference type="SUPFAM" id="SSF53474">
    <property type="entry name" value="alpha/beta-Hydrolases"/>
    <property type="match status" value="1"/>
</dbReference>
<accession>A0A5M3MJY3</accession>
<dbReference type="InterPro" id="IPR013094">
    <property type="entry name" value="AB_hydrolase_3"/>
</dbReference>
<proteinExistence type="predicted"/>
<reference evidence="5" key="1">
    <citation type="journal article" date="2012" name="Science">
        <title>The Paleozoic origin of enzymatic lignin decomposition reconstructed from 31 fungal genomes.</title>
        <authorList>
            <person name="Floudas D."/>
            <person name="Binder M."/>
            <person name="Riley R."/>
            <person name="Barry K."/>
            <person name="Blanchette R.A."/>
            <person name="Henrissat B."/>
            <person name="Martinez A.T."/>
            <person name="Otillar R."/>
            <person name="Spatafora J.W."/>
            <person name="Yadav J.S."/>
            <person name="Aerts A."/>
            <person name="Benoit I."/>
            <person name="Boyd A."/>
            <person name="Carlson A."/>
            <person name="Copeland A."/>
            <person name="Coutinho P.M."/>
            <person name="de Vries R.P."/>
            <person name="Ferreira P."/>
            <person name="Findley K."/>
            <person name="Foster B."/>
            <person name="Gaskell J."/>
            <person name="Glotzer D."/>
            <person name="Gorecki P."/>
            <person name="Heitman J."/>
            <person name="Hesse C."/>
            <person name="Hori C."/>
            <person name="Igarashi K."/>
            <person name="Jurgens J.A."/>
            <person name="Kallen N."/>
            <person name="Kersten P."/>
            <person name="Kohler A."/>
            <person name="Kuees U."/>
            <person name="Kumar T.K.A."/>
            <person name="Kuo A."/>
            <person name="LaButti K."/>
            <person name="Larrondo L.F."/>
            <person name="Lindquist E."/>
            <person name="Ling A."/>
            <person name="Lombard V."/>
            <person name="Lucas S."/>
            <person name="Lundell T."/>
            <person name="Martin R."/>
            <person name="McLaughlin D.J."/>
            <person name="Morgenstern I."/>
            <person name="Morin E."/>
            <person name="Murat C."/>
            <person name="Nagy L.G."/>
            <person name="Nolan M."/>
            <person name="Ohm R.A."/>
            <person name="Patyshakuliyeva A."/>
            <person name="Rokas A."/>
            <person name="Ruiz-Duenas F.J."/>
            <person name="Sabat G."/>
            <person name="Salamov A."/>
            <person name="Samejima M."/>
            <person name="Schmutz J."/>
            <person name="Slot J.C."/>
            <person name="St John F."/>
            <person name="Stenlid J."/>
            <person name="Sun H."/>
            <person name="Sun S."/>
            <person name="Syed K."/>
            <person name="Tsang A."/>
            <person name="Wiebenga A."/>
            <person name="Young D."/>
            <person name="Pisabarro A."/>
            <person name="Eastwood D.C."/>
            <person name="Martin F."/>
            <person name="Cullen D."/>
            <person name="Grigoriev I.V."/>
            <person name="Hibbett D.S."/>
        </authorList>
    </citation>
    <scope>NUCLEOTIDE SEQUENCE [LARGE SCALE GENOMIC DNA]</scope>
    <source>
        <strain evidence="5">RWD-64-598 SS2</strain>
    </source>
</reference>
<keyword evidence="2" id="KW-0472">Membrane</keyword>
<dbReference type="KEGG" id="cput:CONPUDRAFT_125861"/>
<evidence type="ECO:0000256" key="2">
    <source>
        <dbReference type="SAM" id="Phobius"/>
    </source>
</evidence>
<keyword evidence="1 4" id="KW-0378">Hydrolase</keyword>
<dbReference type="GeneID" id="19199933"/>
<dbReference type="GO" id="GO:0016787">
    <property type="term" value="F:hydrolase activity"/>
    <property type="evidence" value="ECO:0007669"/>
    <property type="project" value="UniProtKB-KW"/>
</dbReference>
<keyword evidence="5" id="KW-1185">Reference proteome</keyword>
<keyword evidence="2" id="KW-1133">Transmembrane helix</keyword>
<dbReference type="Pfam" id="PF07859">
    <property type="entry name" value="Abhydrolase_3"/>
    <property type="match status" value="1"/>
</dbReference>
<dbReference type="AlphaFoldDB" id="A0A5M3MJY3"/>
<feature type="transmembrane region" description="Helical" evidence="2">
    <location>
        <begin position="16"/>
        <end position="38"/>
    </location>
</feature>
<gene>
    <name evidence="4" type="ORF">CONPUDRAFT_125861</name>
</gene>
<organism evidence="4 5">
    <name type="scientific">Coniophora puteana (strain RWD-64-598)</name>
    <name type="common">Brown rot fungus</name>
    <dbReference type="NCBI Taxonomy" id="741705"/>
    <lineage>
        <taxon>Eukaryota</taxon>
        <taxon>Fungi</taxon>
        <taxon>Dikarya</taxon>
        <taxon>Basidiomycota</taxon>
        <taxon>Agaricomycotina</taxon>
        <taxon>Agaricomycetes</taxon>
        <taxon>Agaricomycetidae</taxon>
        <taxon>Boletales</taxon>
        <taxon>Coniophorineae</taxon>
        <taxon>Coniophoraceae</taxon>
        <taxon>Coniophora</taxon>
    </lineage>
</organism>
<evidence type="ECO:0000313" key="4">
    <source>
        <dbReference type="EMBL" id="EIW79539.1"/>
    </source>
</evidence>
<name>A0A5M3MJY3_CONPW</name>
<dbReference type="OrthoDB" id="2152029at2759"/>
<protein>
    <submittedName>
        <fullName evidence="4">Alpha beta-hydrolase</fullName>
    </submittedName>
</protein>
<dbReference type="InterPro" id="IPR029058">
    <property type="entry name" value="AB_hydrolase_fold"/>
</dbReference>
<dbReference type="PANTHER" id="PTHR48081:SF31">
    <property type="entry name" value="STERYL ACETYL HYDROLASE MUG81-RELATED"/>
    <property type="match status" value="1"/>
</dbReference>
<evidence type="ECO:0000256" key="1">
    <source>
        <dbReference type="ARBA" id="ARBA00022801"/>
    </source>
</evidence>
<comment type="caution">
    <text evidence="4">The sequence shown here is derived from an EMBL/GenBank/DDBJ whole genome shotgun (WGS) entry which is preliminary data.</text>
</comment>
<dbReference type="PANTHER" id="PTHR48081">
    <property type="entry name" value="AB HYDROLASE SUPERFAMILY PROTEIN C4A8.06C"/>
    <property type="match status" value="1"/>
</dbReference>